<protein>
    <submittedName>
        <fullName evidence="1">Uncharacterized protein</fullName>
    </submittedName>
</protein>
<sequence length="216" mass="24356">MKVNVSEEELNALQNASIRGLFEGFFGGLAISLPASFYAQRRFAGYRALPIHLKALAVIFVTAPAIAIRIEQRGIEFDEERHWTGATKMVLDQARAKQNEDPDWARLSLTDKFSHWVQRNQYKFILGSWAATMAVAGTIIMRDKHQSTSQKVVQARMWAQGLTIGVLVTAGILTHSQREEAAKHHPVDHSWRDLLEAEAREAEQRKIKQLSPSTPL</sequence>
<dbReference type="EMBL" id="MU277187">
    <property type="protein sequence ID" value="KAI0068677.1"/>
    <property type="molecule type" value="Genomic_DNA"/>
</dbReference>
<reference evidence="1" key="1">
    <citation type="submission" date="2021-03" db="EMBL/GenBank/DDBJ databases">
        <authorList>
            <consortium name="DOE Joint Genome Institute"/>
            <person name="Ahrendt S."/>
            <person name="Looney B.P."/>
            <person name="Miyauchi S."/>
            <person name="Morin E."/>
            <person name="Drula E."/>
            <person name="Courty P.E."/>
            <person name="Chicoki N."/>
            <person name="Fauchery L."/>
            <person name="Kohler A."/>
            <person name="Kuo A."/>
            <person name="Labutti K."/>
            <person name="Pangilinan J."/>
            <person name="Lipzen A."/>
            <person name="Riley R."/>
            <person name="Andreopoulos W."/>
            <person name="He G."/>
            <person name="Johnson J."/>
            <person name="Barry K.W."/>
            <person name="Grigoriev I.V."/>
            <person name="Nagy L."/>
            <person name="Hibbett D."/>
            <person name="Henrissat B."/>
            <person name="Matheny P.B."/>
            <person name="Labbe J."/>
            <person name="Martin F."/>
        </authorList>
    </citation>
    <scope>NUCLEOTIDE SEQUENCE</scope>
    <source>
        <strain evidence="1">HHB10654</strain>
    </source>
</reference>
<evidence type="ECO:0000313" key="1">
    <source>
        <dbReference type="EMBL" id="KAI0068677.1"/>
    </source>
</evidence>
<dbReference type="Proteomes" id="UP000814140">
    <property type="component" value="Unassembled WGS sequence"/>
</dbReference>
<name>A0ACB8TJQ1_9AGAM</name>
<comment type="caution">
    <text evidence="1">The sequence shown here is derived from an EMBL/GenBank/DDBJ whole genome shotgun (WGS) entry which is preliminary data.</text>
</comment>
<accession>A0ACB8TJQ1</accession>
<keyword evidence="2" id="KW-1185">Reference proteome</keyword>
<evidence type="ECO:0000313" key="2">
    <source>
        <dbReference type="Proteomes" id="UP000814140"/>
    </source>
</evidence>
<organism evidence="1 2">
    <name type="scientific">Artomyces pyxidatus</name>
    <dbReference type="NCBI Taxonomy" id="48021"/>
    <lineage>
        <taxon>Eukaryota</taxon>
        <taxon>Fungi</taxon>
        <taxon>Dikarya</taxon>
        <taxon>Basidiomycota</taxon>
        <taxon>Agaricomycotina</taxon>
        <taxon>Agaricomycetes</taxon>
        <taxon>Russulales</taxon>
        <taxon>Auriscalpiaceae</taxon>
        <taxon>Artomyces</taxon>
    </lineage>
</organism>
<gene>
    <name evidence="1" type="ORF">BV25DRAFT_1844273</name>
</gene>
<reference evidence="1" key="2">
    <citation type="journal article" date="2022" name="New Phytol.">
        <title>Evolutionary transition to the ectomycorrhizal habit in the genomes of a hyperdiverse lineage of mushroom-forming fungi.</title>
        <authorList>
            <person name="Looney B."/>
            <person name="Miyauchi S."/>
            <person name="Morin E."/>
            <person name="Drula E."/>
            <person name="Courty P.E."/>
            <person name="Kohler A."/>
            <person name="Kuo A."/>
            <person name="LaButti K."/>
            <person name="Pangilinan J."/>
            <person name="Lipzen A."/>
            <person name="Riley R."/>
            <person name="Andreopoulos W."/>
            <person name="He G."/>
            <person name="Johnson J."/>
            <person name="Nolan M."/>
            <person name="Tritt A."/>
            <person name="Barry K.W."/>
            <person name="Grigoriev I.V."/>
            <person name="Nagy L.G."/>
            <person name="Hibbett D."/>
            <person name="Henrissat B."/>
            <person name="Matheny P.B."/>
            <person name="Labbe J."/>
            <person name="Martin F.M."/>
        </authorList>
    </citation>
    <scope>NUCLEOTIDE SEQUENCE</scope>
    <source>
        <strain evidence="1">HHB10654</strain>
    </source>
</reference>
<proteinExistence type="predicted"/>